<accession>A0B6D9</accession>
<evidence type="ECO:0000256" key="4">
    <source>
        <dbReference type="ARBA" id="ARBA00022842"/>
    </source>
</evidence>
<evidence type="ECO:0000256" key="5">
    <source>
        <dbReference type="ARBA" id="ARBA00023229"/>
    </source>
</evidence>
<dbReference type="PANTHER" id="PTHR43281">
    <property type="entry name" value="FARNESYL DIPHOSPHATE SYNTHASE"/>
    <property type="match status" value="1"/>
</dbReference>
<dbReference type="RefSeq" id="WP_011695661.1">
    <property type="nucleotide sequence ID" value="NC_008553.1"/>
</dbReference>
<dbReference type="InterPro" id="IPR008949">
    <property type="entry name" value="Isoprenoid_synthase_dom_sf"/>
</dbReference>
<protein>
    <submittedName>
        <fullName evidence="7">Farnesyl-diphosphate synthase / geranylgeranyl-diphosphate synthase</fullName>
        <ecNumber evidence="7">2.5.1.10</ecNumber>
        <ecNumber evidence="7">2.5.1.29</ecNumber>
    </submittedName>
</protein>
<evidence type="ECO:0000256" key="3">
    <source>
        <dbReference type="ARBA" id="ARBA00022723"/>
    </source>
</evidence>
<dbReference type="PANTHER" id="PTHR43281:SF1">
    <property type="entry name" value="FARNESYL DIPHOSPHATE SYNTHASE"/>
    <property type="match status" value="1"/>
</dbReference>
<keyword evidence="8" id="KW-1185">Reference proteome</keyword>
<sequence>MKTLEGGDLEAELRRRADLISKAIDELLPVSRPEGLYDAARHLLGAGGKRLRPSLLLIAGESVGCDAARLVPAAVAIELVHNFTLIHDDIMDNASLRRGKPAVHVIWGTSGAILAGDTLYSKAFEMLSMVDAPPERVLAAMDMLARTCTSICEGQWQDLEFERAESVTEKEYLEMIEKKTGVLYGASAWIGATLGGAPPEVAGGLEEFGRLTGMGFQIHDDILDLTVPEDVLGKRLGGDILEGKKTMIIIDALSKGVKLEIFGKGQASQEQLREAISALRRCGSIDYARRRAEEFVGRGKRALDVLDDSPAKKLLLELADYMIRRGY</sequence>
<keyword evidence="3" id="KW-0479">Metal-binding</keyword>
<reference evidence="7 8" key="1">
    <citation type="submission" date="2006-10" db="EMBL/GenBank/DDBJ databases">
        <title>Complete sequence of Methanosaeta thermophila PT.</title>
        <authorList>
            <consortium name="US DOE Joint Genome Institute"/>
            <person name="Copeland A."/>
            <person name="Lucas S."/>
            <person name="Lapidus A."/>
            <person name="Barry K."/>
            <person name="Detter J.C."/>
            <person name="Glavina del Rio T."/>
            <person name="Hammon N."/>
            <person name="Israni S."/>
            <person name="Pitluck S."/>
            <person name="Chain P."/>
            <person name="Malfatti S."/>
            <person name="Shin M."/>
            <person name="Vergez L."/>
            <person name="Schmutz J."/>
            <person name="Larimer F."/>
            <person name="Land M."/>
            <person name="Hauser L."/>
            <person name="Kyrpides N."/>
            <person name="Kim E."/>
            <person name="Smith K.S."/>
            <person name="Ingram-Smith C."/>
            <person name="Richardson P."/>
        </authorList>
    </citation>
    <scope>NUCLEOTIDE SEQUENCE [LARGE SCALE GENOMIC DNA]</scope>
    <source>
        <strain evidence="8">DSM 6194 / JCM 14653 / NBRC 101360 / PT</strain>
    </source>
</reference>
<dbReference type="InterPro" id="IPR033749">
    <property type="entry name" value="Polyprenyl_synt_CS"/>
</dbReference>
<comment type="cofactor">
    <cofactor evidence="1">
        <name>Mg(2+)</name>
        <dbReference type="ChEBI" id="CHEBI:18420"/>
    </cofactor>
</comment>
<dbReference type="AlphaFoldDB" id="A0B6D9"/>
<dbReference type="PROSITE" id="PS00723">
    <property type="entry name" value="POLYPRENYL_SYNTHASE_1"/>
    <property type="match status" value="1"/>
</dbReference>
<dbReference type="KEGG" id="mtp:Mthe_0472"/>
<dbReference type="GO" id="GO:0046872">
    <property type="term" value="F:metal ion binding"/>
    <property type="evidence" value="ECO:0007669"/>
    <property type="project" value="UniProtKB-KW"/>
</dbReference>
<dbReference type="SFLD" id="SFLDG01017">
    <property type="entry name" value="Polyprenyl_Transferase_Like"/>
    <property type="match status" value="1"/>
</dbReference>
<comment type="similarity">
    <text evidence="6">Belongs to the FPP/GGPP synthase family.</text>
</comment>
<evidence type="ECO:0000313" key="8">
    <source>
        <dbReference type="Proteomes" id="UP000000674"/>
    </source>
</evidence>
<dbReference type="EMBL" id="CP000477">
    <property type="protein sequence ID" value="ABK14263.1"/>
    <property type="molecule type" value="Genomic_DNA"/>
</dbReference>
<evidence type="ECO:0000256" key="2">
    <source>
        <dbReference type="ARBA" id="ARBA00022679"/>
    </source>
</evidence>
<keyword evidence="4" id="KW-0460">Magnesium</keyword>
<dbReference type="InterPro" id="IPR000092">
    <property type="entry name" value="Polyprenyl_synt"/>
</dbReference>
<dbReference type="Gene3D" id="1.10.600.10">
    <property type="entry name" value="Farnesyl Diphosphate Synthase"/>
    <property type="match status" value="1"/>
</dbReference>
<dbReference type="GO" id="GO:0004337">
    <property type="term" value="F:(2E,6E)-farnesyl diphosphate synthase activity"/>
    <property type="evidence" value="ECO:0007669"/>
    <property type="project" value="UniProtKB-EC"/>
</dbReference>
<dbReference type="GO" id="GO:0004311">
    <property type="term" value="F:geranylgeranyl diphosphate synthase activity"/>
    <property type="evidence" value="ECO:0007669"/>
    <property type="project" value="UniProtKB-EC"/>
</dbReference>
<dbReference type="Pfam" id="PF00348">
    <property type="entry name" value="polyprenyl_synt"/>
    <property type="match status" value="1"/>
</dbReference>
<evidence type="ECO:0000256" key="6">
    <source>
        <dbReference type="RuleBase" id="RU004466"/>
    </source>
</evidence>
<gene>
    <name evidence="7" type="ordered locus">Mthe_0472</name>
</gene>
<dbReference type="Proteomes" id="UP000000674">
    <property type="component" value="Chromosome"/>
</dbReference>
<dbReference type="GeneID" id="4463089"/>
<evidence type="ECO:0000313" key="7">
    <source>
        <dbReference type="EMBL" id="ABK14263.1"/>
    </source>
</evidence>
<dbReference type="HOGENOM" id="CLU_014015_2_1_2"/>
<organism evidence="7 8">
    <name type="scientific">Methanothrix thermoacetophila (strain DSM 6194 / JCM 14653 / NBRC 101360 / PT)</name>
    <name type="common">Methanosaeta thermophila</name>
    <dbReference type="NCBI Taxonomy" id="349307"/>
    <lineage>
        <taxon>Archaea</taxon>
        <taxon>Methanobacteriati</taxon>
        <taxon>Methanobacteriota</taxon>
        <taxon>Stenosarchaea group</taxon>
        <taxon>Methanomicrobia</taxon>
        <taxon>Methanotrichales</taxon>
        <taxon>Methanotrichaceae</taxon>
        <taxon>Methanothrix</taxon>
    </lineage>
</organism>
<dbReference type="SFLD" id="SFLDS00005">
    <property type="entry name" value="Isoprenoid_Synthase_Type_I"/>
    <property type="match status" value="1"/>
</dbReference>
<proteinExistence type="inferred from homology"/>
<dbReference type="OrthoDB" id="26738at2157"/>
<dbReference type="EC" id="2.5.1.10" evidence="7"/>
<name>A0B6D9_METTP</name>
<keyword evidence="5" id="KW-0414">Isoprene biosynthesis</keyword>
<dbReference type="EC" id="2.5.1.29" evidence="7"/>
<evidence type="ECO:0000256" key="1">
    <source>
        <dbReference type="ARBA" id="ARBA00001946"/>
    </source>
</evidence>
<dbReference type="STRING" id="349307.Mthe_0472"/>
<dbReference type="CDD" id="cd00685">
    <property type="entry name" value="Trans_IPPS_HT"/>
    <property type="match status" value="1"/>
</dbReference>
<dbReference type="GO" id="GO:0008299">
    <property type="term" value="P:isoprenoid biosynthetic process"/>
    <property type="evidence" value="ECO:0007669"/>
    <property type="project" value="UniProtKB-KW"/>
</dbReference>
<keyword evidence="2 6" id="KW-0808">Transferase</keyword>
<dbReference type="SUPFAM" id="SSF48576">
    <property type="entry name" value="Terpenoid synthases"/>
    <property type="match status" value="1"/>
</dbReference>